<evidence type="ECO:0000313" key="2">
    <source>
        <dbReference type="EMBL" id="MXO86211.1"/>
    </source>
</evidence>
<accession>A0A844ZCC7</accession>
<evidence type="ECO:0000313" key="3">
    <source>
        <dbReference type="Proteomes" id="UP000433104"/>
    </source>
</evidence>
<dbReference type="Proteomes" id="UP000433104">
    <property type="component" value="Unassembled WGS sequence"/>
</dbReference>
<keyword evidence="3" id="KW-1185">Reference proteome</keyword>
<evidence type="ECO:0000256" key="1">
    <source>
        <dbReference type="SAM" id="MobiDB-lite"/>
    </source>
</evidence>
<protein>
    <submittedName>
        <fullName evidence="2">Uncharacterized protein</fullName>
    </submittedName>
</protein>
<feature type="region of interest" description="Disordered" evidence="1">
    <location>
        <begin position="34"/>
        <end position="64"/>
    </location>
</feature>
<gene>
    <name evidence="2" type="ORF">GRI38_09235</name>
</gene>
<organism evidence="2 3">
    <name type="scientific">Parapontixanthobacter aurantiacus</name>
    <dbReference type="NCBI Taxonomy" id="1463599"/>
    <lineage>
        <taxon>Bacteria</taxon>
        <taxon>Pseudomonadati</taxon>
        <taxon>Pseudomonadota</taxon>
        <taxon>Alphaproteobacteria</taxon>
        <taxon>Sphingomonadales</taxon>
        <taxon>Erythrobacteraceae</taxon>
        <taxon>Parapontixanthobacter</taxon>
    </lineage>
</organism>
<comment type="caution">
    <text evidence="2">The sequence shown here is derived from an EMBL/GenBank/DDBJ whole genome shotgun (WGS) entry which is preliminary data.</text>
</comment>
<dbReference type="EMBL" id="WTYW01000002">
    <property type="protein sequence ID" value="MXO86211.1"/>
    <property type="molecule type" value="Genomic_DNA"/>
</dbReference>
<feature type="region of interest" description="Disordered" evidence="1">
    <location>
        <begin position="78"/>
        <end position="119"/>
    </location>
</feature>
<reference evidence="2 3" key="1">
    <citation type="submission" date="2019-12" db="EMBL/GenBank/DDBJ databases">
        <title>Genomic-based taxomic classification of the family Erythrobacteraceae.</title>
        <authorList>
            <person name="Xu L."/>
        </authorList>
    </citation>
    <scope>NUCLEOTIDE SEQUENCE [LARGE SCALE GENOMIC DNA]</scope>
    <source>
        <strain evidence="2 3">MCCC 1A09962</strain>
    </source>
</reference>
<dbReference type="AlphaFoldDB" id="A0A844ZCC7"/>
<sequence>MSSDLSKKLLAAFFFLFAVLLLIGEDDNPGLIAETAENGGSDNADYARDYRGTSADDYPEEQTAYDEVDEVEDMADTEIYDDGDSDDTVYGEAASDEELIDDTQGFEPEPMDDALPIDG</sequence>
<feature type="compositionally biased region" description="Acidic residues" evidence="1">
    <location>
        <begin position="78"/>
        <end position="101"/>
    </location>
</feature>
<proteinExistence type="predicted"/>
<name>A0A844ZCC7_9SPHN</name>
<dbReference type="RefSeq" id="WP_160682857.1">
    <property type="nucleotide sequence ID" value="NZ_WTYW01000002.1"/>
</dbReference>